<evidence type="ECO:0000256" key="2">
    <source>
        <dbReference type="PIRSR" id="PIRSR617763-1"/>
    </source>
</evidence>
<protein>
    <submittedName>
        <fullName evidence="4">Cysteine desulfurase, sulfur acceptor subunit CsdE</fullName>
    </submittedName>
</protein>
<dbReference type="NCBIfam" id="TIGR03391">
    <property type="entry name" value="FeS_syn_CsdE"/>
    <property type="match status" value="1"/>
</dbReference>
<reference evidence="4 5" key="1">
    <citation type="submission" date="2014-03" db="EMBL/GenBank/DDBJ databases">
        <title>Draft Genome of Photorhabdus temperata Meg1.</title>
        <authorList>
            <person name="Hurst S.G.IV."/>
            <person name="Morris K."/>
            <person name="Thomas K."/>
            <person name="Tisa L.S."/>
        </authorList>
    </citation>
    <scope>NUCLEOTIDE SEQUENCE [LARGE SCALE GENOMIC DNA]</scope>
    <source>
        <strain evidence="4 5">Meg1</strain>
    </source>
</reference>
<dbReference type="EMBL" id="JGVH01000006">
    <property type="protein sequence ID" value="KER04558.1"/>
    <property type="molecule type" value="Genomic_DNA"/>
</dbReference>
<comment type="similarity">
    <text evidence="1">Belongs to the SufE family.</text>
</comment>
<dbReference type="InterPro" id="IPR017763">
    <property type="entry name" value="Cysteine_desulfurase_CsdE"/>
</dbReference>
<dbReference type="SUPFAM" id="SSF82649">
    <property type="entry name" value="SufE/NifU"/>
    <property type="match status" value="1"/>
</dbReference>
<dbReference type="PANTHER" id="PTHR43597:SF5">
    <property type="entry name" value="SUFE-LIKE PROTEIN 2, CHLOROPLASTIC"/>
    <property type="match status" value="1"/>
</dbReference>
<dbReference type="AlphaFoldDB" id="A0A081S0V5"/>
<evidence type="ECO:0000256" key="1">
    <source>
        <dbReference type="ARBA" id="ARBA00010282"/>
    </source>
</evidence>
<proteinExistence type="inferred from homology"/>
<feature type="domain" description="Fe-S metabolism associated" evidence="3">
    <location>
        <begin position="24"/>
        <end position="145"/>
    </location>
</feature>
<sequence>MAQAAENLTAPHPFGKEISQQQLVETFNQCRQWEDRYRQLILLSKKLPALPDNLKQQDIEMSGCENRVWLGHQLLSDGYLHFYGDSEGRIVKGLLAVILTAVEGKTPQQVLEINLLALLRQLGLEQQLSGSRLNGMKSLIHTVQNTAKNYTKACPDVAL</sequence>
<dbReference type="PANTHER" id="PTHR43597">
    <property type="entry name" value="SULFUR ACCEPTOR PROTEIN CSDE"/>
    <property type="match status" value="1"/>
</dbReference>
<dbReference type="Proteomes" id="UP000028002">
    <property type="component" value="Unassembled WGS sequence"/>
</dbReference>
<organism evidence="4 5">
    <name type="scientific">Photorhabdus temperata subsp. temperata Meg1</name>
    <dbReference type="NCBI Taxonomy" id="1393735"/>
    <lineage>
        <taxon>Bacteria</taxon>
        <taxon>Pseudomonadati</taxon>
        <taxon>Pseudomonadota</taxon>
        <taxon>Gammaproteobacteria</taxon>
        <taxon>Enterobacterales</taxon>
        <taxon>Morganellaceae</taxon>
        <taxon>Photorhabdus</taxon>
    </lineage>
</organism>
<dbReference type="InterPro" id="IPR003808">
    <property type="entry name" value="Fe-S_metab-assoc_dom"/>
</dbReference>
<evidence type="ECO:0000313" key="4">
    <source>
        <dbReference type="EMBL" id="KER04558.1"/>
    </source>
</evidence>
<dbReference type="Pfam" id="PF02657">
    <property type="entry name" value="SufE"/>
    <property type="match status" value="1"/>
</dbReference>
<dbReference type="Gene3D" id="3.90.1010.10">
    <property type="match status" value="1"/>
</dbReference>
<comment type="caution">
    <text evidence="4">The sequence shown here is derived from an EMBL/GenBank/DDBJ whole genome shotgun (WGS) entry which is preliminary data.</text>
</comment>
<dbReference type="RefSeq" id="WP_021323502.1">
    <property type="nucleotide sequence ID" value="NZ_CAWLUD010000006.1"/>
</dbReference>
<name>A0A081S0V5_PHOTE</name>
<evidence type="ECO:0000259" key="3">
    <source>
        <dbReference type="Pfam" id="PF02657"/>
    </source>
</evidence>
<accession>A0A081S0V5</accession>
<gene>
    <name evidence="4" type="ORF">MEG1DRAFT_00678</name>
</gene>
<feature type="active site" description="Cysteine persulfide intermediate" evidence="2">
    <location>
        <position position="64"/>
    </location>
</feature>
<dbReference type="PATRIC" id="fig|1393735.3.peg.691"/>
<evidence type="ECO:0000313" key="5">
    <source>
        <dbReference type="Proteomes" id="UP000028002"/>
    </source>
</evidence>